<feature type="transmembrane region" description="Helical" evidence="1">
    <location>
        <begin position="7"/>
        <end position="28"/>
    </location>
</feature>
<dbReference type="EMBL" id="JAPFQP010000001">
    <property type="protein sequence ID" value="MCX2718992.1"/>
    <property type="molecule type" value="Genomic_DNA"/>
</dbReference>
<dbReference type="RefSeq" id="WP_266011396.1">
    <property type="nucleotide sequence ID" value="NZ_JAPFQP010000001.1"/>
</dbReference>
<feature type="transmembrane region" description="Helical" evidence="1">
    <location>
        <begin position="104"/>
        <end position="123"/>
    </location>
</feature>
<evidence type="ECO:0008006" key="4">
    <source>
        <dbReference type="Google" id="ProtNLM"/>
    </source>
</evidence>
<gene>
    <name evidence="2" type="ORF">OO016_05210</name>
</gene>
<name>A0AAE3SMS5_9FLAO</name>
<evidence type="ECO:0000313" key="2">
    <source>
        <dbReference type="EMBL" id="MCX2718992.1"/>
    </source>
</evidence>
<reference evidence="2" key="1">
    <citation type="submission" date="2022-11" db="EMBL/GenBank/DDBJ databases">
        <title>The characterization of three novel Bacteroidetes species and genomic analysis of their roles in tidal elemental geochemical cycles.</title>
        <authorList>
            <person name="Ma K.-J."/>
        </authorList>
    </citation>
    <scope>NUCLEOTIDE SEQUENCE</scope>
    <source>
        <strain evidence="2">M415</strain>
    </source>
</reference>
<feature type="transmembrane region" description="Helical" evidence="1">
    <location>
        <begin position="81"/>
        <end position="98"/>
    </location>
</feature>
<keyword evidence="1" id="KW-0472">Membrane</keyword>
<protein>
    <recommendedName>
        <fullName evidence="4">Transmembrane protein</fullName>
    </recommendedName>
</protein>
<keyword evidence="1" id="KW-0812">Transmembrane</keyword>
<feature type="transmembrane region" description="Helical" evidence="1">
    <location>
        <begin position="181"/>
        <end position="200"/>
    </location>
</feature>
<feature type="transmembrane region" description="Helical" evidence="1">
    <location>
        <begin position="40"/>
        <end position="60"/>
    </location>
</feature>
<evidence type="ECO:0000313" key="3">
    <source>
        <dbReference type="Proteomes" id="UP001207116"/>
    </source>
</evidence>
<organism evidence="2 3">
    <name type="scientific">Lentiprolixibacter aurantiacus</name>
    <dbReference type="NCBI Taxonomy" id="2993939"/>
    <lineage>
        <taxon>Bacteria</taxon>
        <taxon>Pseudomonadati</taxon>
        <taxon>Bacteroidota</taxon>
        <taxon>Flavobacteriia</taxon>
        <taxon>Flavobacteriales</taxon>
        <taxon>Flavobacteriaceae</taxon>
        <taxon>Lentiprolixibacter</taxon>
    </lineage>
</organism>
<dbReference type="AlphaFoldDB" id="A0AAE3SMS5"/>
<keyword evidence="3" id="KW-1185">Reference proteome</keyword>
<accession>A0AAE3SMS5</accession>
<keyword evidence="1" id="KW-1133">Transmembrane helix</keyword>
<proteinExistence type="predicted"/>
<dbReference type="Proteomes" id="UP001207116">
    <property type="component" value="Unassembled WGS sequence"/>
</dbReference>
<evidence type="ECO:0000256" key="1">
    <source>
        <dbReference type="SAM" id="Phobius"/>
    </source>
</evidence>
<sequence length="201" mass="22809">MKLFLKVLSYFFHPLFIPIMGTLSYFVITPKYTPREIQNGNILPIFILTVIIPIIIYFILRTLGVVSNIFLPKVGERKYPLIISLALLLMIVVKVIPNNYIIELYYFFLGLIAATSSCLLLLFLNFKSSLHMMGMGTLLMFLTGLSIHFEINITIAISAVTLAAGLVATARLYFQAHSRSEIFIGFLLGMISQLLTFKFWL</sequence>
<comment type="caution">
    <text evidence="2">The sequence shown here is derived from an EMBL/GenBank/DDBJ whole genome shotgun (WGS) entry which is preliminary data.</text>
</comment>
<feature type="transmembrane region" description="Helical" evidence="1">
    <location>
        <begin position="155"/>
        <end position="174"/>
    </location>
</feature>